<proteinExistence type="predicted"/>
<dbReference type="EMBL" id="BAAFST010000010">
    <property type="protein sequence ID" value="GAB1295532.1"/>
    <property type="molecule type" value="Genomic_DNA"/>
</dbReference>
<evidence type="ECO:0000313" key="2">
    <source>
        <dbReference type="Proteomes" id="UP001623349"/>
    </source>
</evidence>
<accession>A0ABQ0F8D0</accession>
<organism evidence="1 2">
    <name type="scientific">Apodemus speciosus</name>
    <name type="common">Large Japanese field mouse</name>
    <dbReference type="NCBI Taxonomy" id="105296"/>
    <lineage>
        <taxon>Eukaryota</taxon>
        <taxon>Metazoa</taxon>
        <taxon>Chordata</taxon>
        <taxon>Craniata</taxon>
        <taxon>Vertebrata</taxon>
        <taxon>Euteleostomi</taxon>
        <taxon>Mammalia</taxon>
        <taxon>Eutheria</taxon>
        <taxon>Euarchontoglires</taxon>
        <taxon>Glires</taxon>
        <taxon>Rodentia</taxon>
        <taxon>Myomorpha</taxon>
        <taxon>Muroidea</taxon>
        <taxon>Muridae</taxon>
        <taxon>Murinae</taxon>
        <taxon>Apodemus</taxon>
    </lineage>
</organism>
<evidence type="ECO:0000313" key="1">
    <source>
        <dbReference type="EMBL" id="GAB1295532.1"/>
    </source>
</evidence>
<reference evidence="1 2" key="1">
    <citation type="submission" date="2024-08" db="EMBL/GenBank/DDBJ databases">
        <title>The draft genome of Apodemus speciosus.</title>
        <authorList>
            <person name="Nabeshima K."/>
            <person name="Suzuki S."/>
            <person name="Onuma M."/>
        </authorList>
    </citation>
    <scope>NUCLEOTIDE SEQUENCE [LARGE SCALE GENOMIC DNA]</scope>
    <source>
        <strain evidence="1">IB14-021</strain>
    </source>
</reference>
<name>A0ABQ0F8D0_APOSI</name>
<comment type="caution">
    <text evidence="1">The sequence shown here is derived from an EMBL/GenBank/DDBJ whole genome shotgun (WGS) entry which is preliminary data.</text>
</comment>
<keyword evidence="2" id="KW-1185">Reference proteome</keyword>
<gene>
    <name evidence="1" type="ORF">APTSU1_001076600</name>
</gene>
<dbReference type="Proteomes" id="UP001623349">
    <property type="component" value="Unassembled WGS sequence"/>
</dbReference>
<sequence>MVFSKVYKFSSTLEIQHLLLDDTKSLLPDGRKCKAIR</sequence>
<protein>
    <submittedName>
        <fullName evidence="1">Uncharacterized protein</fullName>
    </submittedName>
</protein>